<evidence type="ECO:0000256" key="3">
    <source>
        <dbReference type="ARBA" id="ARBA00022741"/>
    </source>
</evidence>
<dbReference type="PROSITE" id="PS50011">
    <property type="entry name" value="PROTEIN_KINASE_DOM"/>
    <property type="match status" value="1"/>
</dbReference>
<evidence type="ECO:0000256" key="4">
    <source>
        <dbReference type="ARBA" id="ARBA00022777"/>
    </source>
</evidence>
<keyword evidence="4" id="KW-0418">Kinase</keyword>
<evidence type="ECO:0000313" key="11">
    <source>
        <dbReference type="Proteomes" id="UP000612055"/>
    </source>
</evidence>
<feature type="region of interest" description="Disordered" evidence="7">
    <location>
        <begin position="523"/>
        <end position="546"/>
    </location>
</feature>
<dbReference type="OrthoDB" id="40902at2759"/>
<dbReference type="InterPro" id="IPR002048">
    <property type="entry name" value="EF_hand_dom"/>
</dbReference>
<dbReference type="PROSITE" id="PS00018">
    <property type="entry name" value="EF_HAND_1"/>
    <property type="match status" value="1"/>
</dbReference>
<dbReference type="PROSITE" id="PS00108">
    <property type="entry name" value="PROTEIN_KINASE_ST"/>
    <property type="match status" value="1"/>
</dbReference>
<dbReference type="SUPFAM" id="SSF56112">
    <property type="entry name" value="Protein kinase-like (PK-like)"/>
    <property type="match status" value="1"/>
</dbReference>
<dbReference type="CDD" id="cd05117">
    <property type="entry name" value="STKc_CAMK"/>
    <property type="match status" value="1"/>
</dbReference>
<name>A0A835XNH7_9CHLO</name>
<dbReference type="Gene3D" id="1.10.238.10">
    <property type="entry name" value="EF-hand"/>
    <property type="match status" value="1"/>
</dbReference>
<dbReference type="InterPro" id="IPR011009">
    <property type="entry name" value="Kinase-like_dom_sf"/>
</dbReference>
<dbReference type="Pfam" id="PF00069">
    <property type="entry name" value="Pkinase"/>
    <property type="match status" value="1"/>
</dbReference>
<dbReference type="Gene3D" id="3.30.200.20">
    <property type="entry name" value="Phosphorylase Kinase, domain 1"/>
    <property type="match status" value="1"/>
</dbReference>
<dbReference type="GO" id="GO:0005524">
    <property type="term" value="F:ATP binding"/>
    <property type="evidence" value="ECO:0007669"/>
    <property type="project" value="UniProtKB-KW"/>
</dbReference>
<evidence type="ECO:0000256" key="5">
    <source>
        <dbReference type="ARBA" id="ARBA00022837"/>
    </source>
</evidence>
<keyword evidence="6" id="KW-0067">ATP-binding</keyword>
<evidence type="ECO:0000313" key="10">
    <source>
        <dbReference type="EMBL" id="KAG2486607.1"/>
    </source>
</evidence>
<sequence length="546" mass="58485">MGNICSAENEAGAGSKGTATKAVGAPTAAAAAAANGAGAATTTAAAALAAARKEMSKNRGVKFEDRYTIHRLLGKGVYAKVVDASRKGTGEHFATKIIEKTCMDRKALEKEVAVARLLEGHPATMQVYEVFEDDDSYYLVMELCKGGELFERIVKKGHFSEREAARYLRTLLSFVAHAHSRGVVHADLKPENVLLLNPVAADAADEEVVLKVVDYGCSSFCADGEILTQAYGSPMYAAPEVLQSRYDRSADIWSMGVISHVLFVGYAPFRGSSEDEIKRKVAIGKYNTDGQGWEAVSSAAKVFVAAMLQTTPAARPSAAEMLKHSWFSKAEKAKGTGANLADAVSRLRVHVRRSKFERLALVVLAGRQTGDDLDEETAALKSLFAELDEQRRGTIDIHGFTKALQRLGKVGKAVDEAEVKVLFDAADFDRTGRLNYGEFMAAMGCGQERYARHATMAARALMEELGTDADGFVTANHVIKALPAGATLEDARSMVASVATGGKGDRLGLSEIKAVIRNFNHHDDDVDAPAGGKQGRADPLEVVPEV</sequence>
<dbReference type="Proteomes" id="UP000612055">
    <property type="component" value="Unassembled WGS sequence"/>
</dbReference>
<dbReference type="PANTHER" id="PTHR24349">
    <property type="entry name" value="SERINE/THREONINE-PROTEIN KINASE"/>
    <property type="match status" value="1"/>
</dbReference>
<dbReference type="Gene3D" id="1.10.510.10">
    <property type="entry name" value="Transferase(Phosphotransferase) domain 1"/>
    <property type="match status" value="1"/>
</dbReference>
<feature type="domain" description="Protein kinase" evidence="8">
    <location>
        <begin position="67"/>
        <end position="327"/>
    </location>
</feature>
<dbReference type="GO" id="GO:0005509">
    <property type="term" value="F:calcium ion binding"/>
    <property type="evidence" value="ECO:0007669"/>
    <property type="project" value="InterPro"/>
</dbReference>
<dbReference type="SMART" id="SM00220">
    <property type="entry name" value="S_TKc"/>
    <property type="match status" value="1"/>
</dbReference>
<dbReference type="PROSITE" id="PS50222">
    <property type="entry name" value="EF_HAND_2"/>
    <property type="match status" value="1"/>
</dbReference>
<keyword evidence="2" id="KW-0808">Transferase</keyword>
<dbReference type="SMART" id="SM00054">
    <property type="entry name" value="EFh"/>
    <property type="match status" value="3"/>
</dbReference>
<keyword evidence="3" id="KW-0547">Nucleotide-binding</keyword>
<dbReference type="FunFam" id="1.10.510.10:FF:000571">
    <property type="entry name" value="Maternal embryonic leucine zipper kinase"/>
    <property type="match status" value="1"/>
</dbReference>
<dbReference type="InterPro" id="IPR050205">
    <property type="entry name" value="CDPK_Ser/Thr_kinases"/>
</dbReference>
<feature type="domain" description="EF-hand" evidence="9">
    <location>
        <begin position="414"/>
        <end position="449"/>
    </location>
</feature>
<dbReference type="EMBL" id="JAEHOE010000110">
    <property type="protein sequence ID" value="KAG2486607.1"/>
    <property type="molecule type" value="Genomic_DNA"/>
</dbReference>
<dbReference type="InterPro" id="IPR000719">
    <property type="entry name" value="Prot_kinase_dom"/>
</dbReference>
<protein>
    <recommendedName>
        <fullName evidence="12">Calcium-dependent protein kinase</fullName>
    </recommendedName>
</protein>
<dbReference type="AlphaFoldDB" id="A0A835XNH7"/>
<evidence type="ECO:0000256" key="6">
    <source>
        <dbReference type="ARBA" id="ARBA00022840"/>
    </source>
</evidence>
<dbReference type="GO" id="GO:0004674">
    <property type="term" value="F:protein serine/threonine kinase activity"/>
    <property type="evidence" value="ECO:0007669"/>
    <property type="project" value="UniProtKB-KW"/>
</dbReference>
<accession>A0A835XNH7</accession>
<evidence type="ECO:0008006" key="12">
    <source>
        <dbReference type="Google" id="ProtNLM"/>
    </source>
</evidence>
<dbReference type="SUPFAM" id="SSF47473">
    <property type="entry name" value="EF-hand"/>
    <property type="match status" value="1"/>
</dbReference>
<dbReference type="InterPro" id="IPR018247">
    <property type="entry name" value="EF_Hand_1_Ca_BS"/>
</dbReference>
<gene>
    <name evidence="10" type="ORF">HYH03_014775</name>
</gene>
<keyword evidence="11" id="KW-1185">Reference proteome</keyword>
<dbReference type="CDD" id="cd00051">
    <property type="entry name" value="EFh"/>
    <property type="match status" value="1"/>
</dbReference>
<dbReference type="Pfam" id="PF13499">
    <property type="entry name" value="EF-hand_7"/>
    <property type="match status" value="1"/>
</dbReference>
<organism evidence="10 11">
    <name type="scientific">Edaphochlamys debaryana</name>
    <dbReference type="NCBI Taxonomy" id="47281"/>
    <lineage>
        <taxon>Eukaryota</taxon>
        <taxon>Viridiplantae</taxon>
        <taxon>Chlorophyta</taxon>
        <taxon>core chlorophytes</taxon>
        <taxon>Chlorophyceae</taxon>
        <taxon>CS clade</taxon>
        <taxon>Chlamydomonadales</taxon>
        <taxon>Chlamydomonadales incertae sedis</taxon>
        <taxon>Edaphochlamys</taxon>
    </lineage>
</organism>
<evidence type="ECO:0000259" key="8">
    <source>
        <dbReference type="PROSITE" id="PS50011"/>
    </source>
</evidence>
<keyword evidence="1" id="KW-0723">Serine/threonine-protein kinase</keyword>
<evidence type="ECO:0000256" key="1">
    <source>
        <dbReference type="ARBA" id="ARBA00022527"/>
    </source>
</evidence>
<evidence type="ECO:0000256" key="2">
    <source>
        <dbReference type="ARBA" id="ARBA00022679"/>
    </source>
</evidence>
<dbReference type="InterPro" id="IPR008271">
    <property type="entry name" value="Ser/Thr_kinase_AS"/>
</dbReference>
<comment type="caution">
    <text evidence="10">The sequence shown here is derived from an EMBL/GenBank/DDBJ whole genome shotgun (WGS) entry which is preliminary data.</text>
</comment>
<keyword evidence="5" id="KW-0106">Calcium</keyword>
<reference evidence="10" key="1">
    <citation type="journal article" date="2020" name="bioRxiv">
        <title>Comparative genomics of Chlamydomonas.</title>
        <authorList>
            <person name="Craig R.J."/>
            <person name="Hasan A.R."/>
            <person name="Ness R.W."/>
            <person name="Keightley P.D."/>
        </authorList>
    </citation>
    <scope>NUCLEOTIDE SEQUENCE</scope>
    <source>
        <strain evidence="10">CCAP 11/70</strain>
    </source>
</reference>
<evidence type="ECO:0000259" key="9">
    <source>
        <dbReference type="PROSITE" id="PS50222"/>
    </source>
</evidence>
<dbReference type="InterPro" id="IPR011992">
    <property type="entry name" value="EF-hand-dom_pair"/>
</dbReference>
<proteinExistence type="predicted"/>
<evidence type="ECO:0000256" key="7">
    <source>
        <dbReference type="SAM" id="MobiDB-lite"/>
    </source>
</evidence>